<dbReference type="Pfam" id="PF04134">
    <property type="entry name" value="DCC1-like"/>
    <property type="match status" value="1"/>
</dbReference>
<evidence type="ECO:0000313" key="3">
    <source>
        <dbReference type="EMBL" id="CAE0248239.1"/>
    </source>
</evidence>
<feature type="compositionally biased region" description="Polar residues" evidence="1">
    <location>
        <begin position="25"/>
        <end position="40"/>
    </location>
</feature>
<organism evidence="3">
    <name type="scientific">Palpitomonas bilix</name>
    <dbReference type="NCBI Taxonomy" id="652834"/>
    <lineage>
        <taxon>Eukaryota</taxon>
        <taxon>Eukaryota incertae sedis</taxon>
    </lineage>
</organism>
<protein>
    <recommendedName>
        <fullName evidence="2">Thioredoxin domain-containing protein</fullName>
    </recommendedName>
</protein>
<dbReference type="GO" id="GO:0015035">
    <property type="term" value="F:protein-disulfide reductase activity"/>
    <property type="evidence" value="ECO:0007669"/>
    <property type="project" value="InterPro"/>
</dbReference>
<dbReference type="SUPFAM" id="SSF52833">
    <property type="entry name" value="Thioredoxin-like"/>
    <property type="match status" value="1"/>
</dbReference>
<accession>A0A7S3G6X9</accession>
<sequence length="191" mass="21249">MMASRRIAVSYCRLLPISRQANTGTSLLAPSRPFTSTSHLLSEKQGGGDGEKLSSQTSGGKKGIRVFYDGHCPMCKTEVEHYERLKGSLPLPQLGPGFVNIHSNEVKEEMKKAGITQKQALDEMHVIDADGKVHSGADAFVVIWKELPYWRHFATFTKVPGVMTIAHVMYRAFANNRHIMSKFFIALTGRK</sequence>
<proteinExistence type="predicted"/>
<evidence type="ECO:0000259" key="2">
    <source>
        <dbReference type="PROSITE" id="PS51352"/>
    </source>
</evidence>
<dbReference type="InterPro" id="IPR013766">
    <property type="entry name" value="Thioredoxin_domain"/>
</dbReference>
<dbReference type="EMBL" id="HBIB01016079">
    <property type="protein sequence ID" value="CAE0248239.1"/>
    <property type="molecule type" value="Transcribed_RNA"/>
</dbReference>
<name>A0A7S3G6X9_9EUKA</name>
<evidence type="ECO:0000256" key="1">
    <source>
        <dbReference type="SAM" id="MobiDB-lite"/>
    </source>
</evidence>
<gene>
    <name evidence="3" type="ORF">PBIL07802_LOCUS10435</name>
</gene>
<feature type="domain" description="Thioredoxin" evidence="2">
    <location>
        <begin position="25"/>
        <end position="167"/>
    </location>
</feature>
<reference evidence="3" key="1">
    <citation type="submission" date="2021-01" db="EMBL/GenBank/DDBJ databases">
        <authorList>
            <person name="Corre E."/>
            <person name="Pelletier E."/>
            <person name="Niang G."/>
            <person name="Scheremetjew M."/>
            <person name="Finn R."/>
            <person name="Kale V."/>
            <person name="Holt S."/>
            <person name="Cochrane G."/>
            <person name="Meng A."/>
            <person name="Brown T."/>
            <person name="Cohen L."/>
        </authorList>
    </citation>
    <scope>NUCLEOTIDE SEQUENCE</scope>
    <source>
        <strain evidence="3">NIES-2562</strain>
    </source>
</reference>
<feature type="region of interest" description="Disordered" evidence="1">
    <location>
        <begin position="25"/>
        <end position="59"/>
    </location>
</feature>
<dbReference type="InterPro" id="IPR036249">
    <property type="entry name" value="Thioredoxin-like_sf"/>
</dbReference>
<dbReference type="AlphaFoldDB" id="A0A7S3G6X9"/>
<dbReference type="Gene3D" id="3.40.30.10">
    <property type="entry name" value="Glutaredoxin"/>
    <property type="match status" value="1"/>
</dbReference>
<dbReference type="PANTHER" id="PTHR34290:SF2">
    <property type="entry name" value="OS04G0668800 PROTEIN"/>
    <property type="match status" value="1"/>
</dbReference>
<dbReference type="InterPro" id="IPR044691">
    <property type="entry name" value="DCC1_Trx"/>
</dbReference>
<dbReference type="PANTHER" id="PTHR34290">
    <property type="entry name" value="SI:CH73-390P7.2"/>
    <property type="match status" value="1"/>
</dbReference>
<dbReference type="InterPro" id="IPR007263">
    <property type="entry name" value="DCC1-like"/>
</dbReference>
<dbReference type="PROSITE" id="PS51352">
    <property type="entry name" value="THIOREDOXIN_2"/>
    <property type="match status" value="1"/>
</dbReference>